<dbReference type="SUPFAM" id="SSF55785">
    <property type="entry name" value="PYP-like sensor domain (PAS domain)"/>
    <property type="match status" value="2"/>
</dbReference>
<evidence type="ECO:0008006" key="5">
    <source>
        <dbReference type="Google" id="ProtNLM"/>
    </source>
</evidence>
<dbReference type="NCBIfam" id="TIGR00254">
    <property type="entry name" value="GGDEF"/>
    <property type="match status" value="1"/>
</dbReference>
<evidence type="ECO:0000259" key="1">
    <source>
        <dbReference type="PROSITE" id="PS50112"/>
    </source>
</evidence>
<gene>
    <name evidence="3" type="ORF">MDUV_25390</name>
</gene>
<protein>
    <recommendedName>
        <fullName evidence="5">Diguanylate cyclase</fullName>
    </recommendedName>
</protein>
<dbReference type="SMART" id="SM00091">
    <property type="entry name" value="PAS"/>
    <property type="match status" value="1"/>
</dbReference>
<dbReference type="Pfam" id="PF00990">
    <property type="entry name" value="GGDEF"/>
    <property type="match status" value="1"/>
</dbReference>
<dbReference type="Gene3D" id="3.30.450.20">
    <property type="entry name" value="PAS domain"/>
    <property type="match status" value="2"/>
</dbReference>
<evidence type="ECO:0000259" key="2">
    <source>
        <dbReference type="PROSITE" id="PS50887"/>
    </source>
</evidence>
<dbReference type="NCBIfam" id="TIGR00229">
    <property type="entry name" value="sensory_box"/>
    <property type="match status" value="1"/>
</dbReference>
<dbReference type="Pfam" id="PF13426">
    <property type="entry name" value="PAS_9"/>
    <property type="match status" value="1"/>
</dbReference>
<reference evidence="3 4" key="1">
    <citation type="journal article" date="2019" name="Emerg. Microbes Infect.">
        <title>Comprehensive subspecies identification of 175 nontuberculous mycobacteria species based on 7547 genomic profiles.</title>
        <authorList>
            <person name="Matsumoto Y."/>
            <person name="Kinjo T."/>
            <person name="Motooka D."/>
            <person name="Nabeya D."/>
            <person name="Jung N."/>
            <person name="Uechi K."/>
            <person name="Horii T."/>
            <person name="Iida T."/>
            <person name="Fujita J."/>
            <person name="Nakamura S."/>
        </authorList>
    </citation>
    <scope>NUCLEOTIDE SEQUENCE [LARGE SCALE GENOMIC DNA]</scope>
    <source>
        <strain evidence="3 4">JCM 6396</strain>
    </source>
</reference>
<accession>A0A7I7K2G1</accession>
<dbReference type="KEGG" id="mdu:MDUV_25390"/>
<dbReference type="CDD" id="cd00130">
    <property type="entry name" value="PAS"/>
    <property type="match status" value="2"/>
</dbReference>
<dbReference type="InterPro" id="IPR000160">
    <property type="entry name" value="GGDEF_dom"/>
</dbReference>
<dbReference type="Proteomes" id="UP000467006">
    <property type="component" value="Chromosome"/>
</dbReference>
<name>A0A7I7K2G1_9MYCO</name>
<sequence length="411" mass="43929">MHYVNMAGARALGMTSDGQIIGRPIADFLDLASLDAVRAQLETLRADGDVTDPVEVTLRRIDGSTVALHAVATLRADRGAAMFEVVFQTPLAPPAAAPLRAAPAQPPGPSPVIDDCYRVLDLLHVGVVVMNSDGRFAFTNEAARRILGANADELLGQHHSSSGADLPMYDAEGAQIGTDSHPLRWILKTGLSVVREVVGVDRFDGQRVWLTGNGCLIDPQDPATSSVLLSFTDITEHYDARERLWHEATHDWLTGLPNRVHALNLAAAALVGTGDDRLAAVLFLDLNGMKAVNDCHGHPTGDDVLRIAAQRMRAAVRPQDLVARIGGDEFVVLMMGALSADELEAIVERLKAGLAEDISVGSKHLRIGVSVGVTRLSDDDGRSLAEVLRDADTAMYRAKTEGRSPATGSDR</sequence>
<dbReference type="SUPFAM" id="SSF55073">
    <property type="entry name" value="Nucleotide cyclase"/>
    <property type="match status" value="1"/>
</dbReference>
<dbReference type="InterPro" id="IPR000014">
    <property type="entry name" value="PAS"/>
</dbReference>
<dbReference type="PANTHER" id="PTHR44757">
    <property type="entry name" value="DIGUANYLATE CYCLASE DGCP"/>
    <property type="match status" value="1"/>
</dbReference>
<dbReference type="InterPro" id="IPR043128">
    <property type="entry name" value="Rev_trsase/Diguanyl_cyclase"/>
</dbReference>
<dbReference type="Gene3D" id="3.30.70.270">
    <property type="match status" value="1"/>
</dbReference>
<dbReference type="Pfam" id="PF00989">
    <property type="entry name" value="PAS"/>
    <property type="match status" value="1"/>
</dbReference>
<dbReference type="PROSITE" id="PS50112">
    <property type="entry name" value="PAS"/>
    <property type="match status" value="1"/>
</dbReference>
<dbReference type="InterPro" id="IPR052155">
    <property type="entry name" value="Biofilm_reg_signaling"/>
</dbReference>
<dbReference type="GO" id="GO:0006355">
    <property type="term" value="P:regulation of DNA-templated transcription"/>
    <property type="evidence" value="ECO:0007669"/>
    <property type="project" value="InterPro"/>
</dbReference>
<organism evidence="3 4">
    <name type="scientific">Mycolicibacterium duvalii</name>
    <dbReference type="NCBI Taxonomy" id="39688"/>
    <lineage>
        <taxon>Bacteria</taxon>
        <taxon>Bacillati</taxon>
        <taxon>Actinomycetota</taxon>
        <taxon>Actinomycetes</taxon>
        <taxon>Mycobacteriales</taxon>
        <taxon>Mycobacteriaceae</taxon>
        <taxon>Mycolicibacterium</taxon>
    </lineage>
</organism>
<evidence type="ECO:0000313" key="3">
    <source>
        <dbReference type="EMBL" id="BBX17679.1"/>
    </source>
</evidence>
<feature type="domain" description="PAS" evidence="1">
    <location>
        <begin position="118"/>
        <end position="157"/>
    </location>
</feature>
<dbReference type="PROSITE" id="PS50887">
    <property type="entry name" value="GGDEF"/>
    <property type="match status" value="1"/>
</dbReference>
<evidence type="ECO:0000313" key="4">
    <source>
        <dbReference type="Proteomes" id="UP000467006"/>
    </source>
</evidence>
<dbReference type="InterPro" id="IPR035965">
    <property type="entry name" value="PAS-like_dom_sf"/>
</dbReference>
<dbReference type="CDD" id="cd01949">
    <property type="entry name" value="GGDEF"/>
    <property type="match status" value="1"/>
</dbReference>
<feature type="domain" description="GGDEF" evidence="2">
    <location>
        <begin position="277"/>
        <end position="411"/>
    </location>
</feature>
<dbReference type="AlphaFoldDB" id="A0A7I7K2G1"/>
<dbReference type="EMBL" id="AP022563">
    <property type="protein sequence ID" value="BBX17679.1"/>
    <property type="molecule type" value="Genomic_DNA"/>
</dbReference>
<keyword evidence="4" id="KW-1185">Reference proteome</keyword>
<dbReference type="InterPro" id="IPR029787">
    <property type="entry name" value="Nucleotide_cyclase"/>
</dbReference>
<proteinExistence type="predicted"/>
<dbReference type="InterPro" id="IPR013767">
    <property type="entry name" value="PAS_fold"/>
</dbReference>
<dbReference type="SMART" id="SM00267">
    <property type="entry name" value="GGDEF"/>
    <property type="match status" value="1"/>
</dbReference>
<dbReference type="PANTHER" id="PTHR44757:SF2">
    <property type="entry name" value="BIOFILM ARCHITECTURE MAINTENANCE PROTEIN MBAA"/>
    <property type="match status" value="1"/>
</dbReference>